<name>A0A913WRN3_EXADI</name>
<evidence type="ECO:0000259" key="5">
    <source>
        <dbReference type="PROSITE" id="PS51501"/>
    </source>
</evidence>
<feature type="domain" description="DNL-type" evidence="5">
    <location>
        <begin position="65"/>
        <end position="154"/>
    </location>
</feature>
<dbReference type="PANTHER" id="PTHR20922">
    <property type="entry name" value="DNL-TYPE ZINC FINGER PROTEIN"/>
    <property type="match status" value="1"/>
</dbReference>
<dbReference type="GO" id="GO:0051087">
    <property type="term" value="F:protein-folding chaperone binding"/>
    <property type="evidence" value="ECO:0007669"/>
    <property type="project" value="TreeGrafter"/>
</dbReference>
<evidence type="ECO:0000256" key="2">
    <source>
        <dbReference type="ARBA" id="ARBA00022771"/>
    </source>
</evidence>
<dbReference type="InterPro" id="IPR024158">
    <property type="entry name" value="Mt_import_TIM15"/>
</dbReference>
<dbReference type="Proteomes" id="UP000887567">
    <property type="component" value="Unplaced"/>
</dbReference>
<dbReference type="OrthoDB" id="512667at2759"/>
<dbReference type="KEGG" id="epa:110232263"/>
<dbReference type="GO" id="GO:0006457">
    <property type="term" value="P:protein folding"/>
    <property type="evidence" value="ECO:0007669"/>
    <property type="project" value="TreeGrafter"/>
</dbReference>
<keyword evidence="2 4" id="KW-0863">Zinc-finger</keyword>
<evidence type="ECO:0000313" key="7">
    <source>
        <dbReference type="Proteomes" id="UP000887567"/>
    </source>
</evidence>
<dbReference type="InterPro" id="IPR007853">
    <property type="entry name" value="Znf_DNL-typ"/>
</dbReference>
<dbReference type="GO" id="GO:0005739">
    <property type="term" value="C:mitochondrion"/>
    <property type="evidence" value="ECO:0007669"/>
    <property type="project" value="TreeGrafter"/>
</dbReference>
<dbReference type="EnsemblMetazoa" id="XM_021037427.2">
    <property type="protein sequence ID" value="XP_020893086.1"/>
    <property type="gene ID" value="LOC110232263"/>
</dbReference>
<sequence length="154" mass="17716">MASRYAARVLWNFTALRSAKTRHLLKRISPLSNFRDFPYSSDFFRSSARFVCDNSAAKSAQLGKLDVEKFHLIYTCRVCNTRSRKTISKQAYHHGVVIVKCPGCSNNHLIADNLGWFYNDKRNIEDILEEKGEKVTKNVTEELTLEVLADKIKE</sequence>
<organism evidence="6 7">
    <name type="scientific">Exaiptasia diaphana</name>
    <name type="common">Tropical sea anemone</name>
    <name type="synonym">Aiptasia pulchella</name>
    <dbReference type="NCBI Taxonomy" id="2652724"/>
    <lineage>
        <taxon>Eukaryota</taxon>
        <taxon>Metazoa</taxon>
        <taxon>Cnidaria</taxon>
        <taxon>Anthozoa</taxon>
        <taxon>Hexacorallia</taxon>
        <taxon>Actiniaria</taxon>
        <taxon>Aiptasiidae</taxon>
        <taxon>Exaiptasia</taxon>
    </lineage>
</organism>
<dbReference type="RefSeq" id="XP_020893086.1">
    <property type="nucleotide sequence ID" value="XM_021037427.2"/>
</dbReference>
<dbReference type="GO" id="GO:0008270">
    <property type="term" value="F:zinc ion binding"/>
    <property type="evidence" value="ECO:0007669"/>
    <property type="project" value="UniProtKB-KW"/>
</dbReference>
<dbReference type="AlphaFoldDB" id="A0A913WRN3"/>
<dbReference type="Pfam" id="PF05180">
    <property type="entry name" value="zf-DNL"/>
    <property type="match status" value="1"/>
</dbReference>
<dbReference type="PANTHER" id="PTHR20922:SF13">
    <property type="entry name" value="DNL-TYPE ZINC FINGER PROTEIN"/>
    <property type="match status" value="1"/>
</dbReference>
<evidence type="ECO:0000313" key="6">
    <source>
        <dbReference type="EnsemblMetazoa" id="XP_020893086.1"/>
    </source>
</evidence>
<keyword evidence="3" id="KW-0862">Zinc</keyword>
<dbReference type="GeneID" id="110232263"/>
<reference evidence="6" key="1">
    <citation type="submission" date="2022-11" db="UniProtKB">
        <authorList>
            <consortium name="EnsemblMetazoa"/>
        </authorList>
    </citation>
    <scope>IDENTIFICATION</scope>
</reference>
<dbReference type="GO" id="GO:0030150">
    <property type="term" value="P:protein import into mitochondrial matrix"/>
    <property type="evidence" value="ECO:0007669"/>
    <property type="project" value="TreeGrafter"/>
</dbReference>
<evidence type="ECO:0000256" key="1">
    <source>
        <dbReference type="ARBA" id="ARBA00022723"/>
    </source>
</evidence>
<evidence type="ECO:0000256" key="3">
    <source>
        <dbReference type="ARBA" id="ARBA00022833"/>
    </source>
</evidence>
<dbReference type="PROSITE" id="PS51501">
    <property type="entry name" value="ZF_DNL"/>
    <property type="match status" value="1"/>
</dbReference>
<keyword evidence="7" id="KW-1185">Reference proteome</keyword>
<protein>
    <recommendedName>
        <fullName evidence="5">DNL-type domain-containing protein</fullName>
    </recommendedName>
</protein>
<keyword evidence="1" id="KW-0479">Metal-binding</keyword>
<evidence type="ECO:0000256" key="4">
    <source>
        <dbReference type="PROSITE-ProRule" id="PRU00834"/>
    </source>
</evidence>
<dbReference type="GO" id="GO:0050821">
    <property type="term" value="P:protein stabilization"/>
    <property type="evidence" value="ECO:0007669"/>
    <property type="project" value="TreeGrafter"/>
</dbReference>
<proteinExistence type="predicted"/>
<accession>A0A913WRN3</accession>